<dbReference type="AlphaFoldDB" id="A0A8K0JJX2"/>
<keyword evidence="4" id="KW-0539">Nucleus</keyword>
<dbReference type="InterPro" id="IPR057989">
    <property type="entry name" value="TPR_RPAP1/MINIYO-like"/>
</dbReference>
<keyword evidence="10" id="KW-1185">Reference proteome</keyword>
<comment type="caution">
    <text evidence="9">The sequence shown here is derived from an EMBL/GenBank/DDBJ whole genome shotgun (WGS) entry which is preliminary data.</text>
</comment>
<dbReference type="InterPro" id="IPR013929">
    <property type="entry name" value="RPAP1_C"/>
</dbReference>
<reference evidence="9" key="1">
    <citation type="submission" date="2020-04" db="EMBL/GenBank/DDBJ databases">
        <title>Analysis of mating type loci in Filobasidium floriforme.</title>
        <authorList>
            <person name="Nowrousian M."/>
        </authorList>
    </citation>
    <scope>NUCLEOTIDE SEQUENCE</scope>
    <source>
        <strain evidence="9">CBS 6242</strain>
    </source>
</reference>
<comment type="subcellular location">
    <subcellularLocation>
        <location evidence="1">Nucleus</location>
    </subcellularLocation>
</comment>
<name>A0A8K0JJX2_9TREE</name>
<feature type="region of interest" description="Disordered" evidence="5">
    <location>
        <begin position="1"/>
        <end position="225"/>
    </location>
</feature>
<feature type="domain" description="RPAP1 C-terminal" evidence="6">
    <location>
        <begin position="271"/>
        <end position="335"/>
    </location>
</feature>
<dbReference type="PANTHER" id="PTHR21483:SF18">
    <property type="entry name" value="RNA POLYMERASE II-ASSOCIATED PROTEIN 1"/>
    <property type="match status" value="1"/>
</dbReference>
<feature type="domain" description="RPAP1 N-terminal" evidence="7">
    <location>
        <begin position="101"/>
        <end position="142"/>
    </location>
</feature>
<evidence type="ECO:0000256" key="2">
    <source>
        <dbReference type="ARBA" id="ARBA00009953"/>
    </source>
</evidence>
<dbReference type="Pfam" id="PF25766">
    <property type="entry name" value="TPR_RPAP1"/>
    <property type="match status" value="1"/>
</dbReference>
<keyword evidence="3" id="KW-0804">Transcription</keyword>
<feature type="domain" description="RPAP1/MINIYO-like TPR repeats" evidence="8">
    <location>
        <begin position="923"/>
        <end position="1139"/>
    </location>
</feature>
<gene>
    <name evidence="9" type="ORF">FFLO_04568</name>
</gene>
<dbReference type="OrthoDB" id="348201at2759"/>
<comment type="similarity">
    <text evidence="2">Belongs to the RPAP1 family.</text>
</comment>
<feature type="compositionally biased region" description="Low complexity" evidence="5">
    <location>
        <begin position="47"/>
        <end position="57"/>
    </location>
</feature>
<feature type="compositionally biased region" description="Acidic residues" evidence="5">
    <location>
        <begin position="170"/>
        <end position="189"/>
    </location>
</feature>
<evidence type="ECO:0008006" key="11">
    <source>
        <dbReference type="Google" id="ProtNLM"/>
    </source>
</evidence>
<evidence type="ECO:0000259" key="8">
    <source>
        <dbReference type="Pfam" id="PF25766"/>
    </source>
</evidence>
<dbReference type="Pfam" id="PF08620">
    <property type="entry name" value="RPAP1_C"/>
    <property type="match status" value="1"/>
</dbReference>
<evidence type="ECO:0000256" key="4">
    <source>
        <dbReference type="ARBA" id="ARBA00023242"/>
    </source>
</evidence>
<evidence type="ECO:0000259" key="6">
    <source>
        <dbReference type="Pfam" id="PF08620"/>
    </source>
</evidence>
<dbReference type="InterPro" id="IPR039913">
    <property type="entry name" value="RPAP1/Rba50"/>
</dbReference>
<dbReference type="InterPro" id="IPR013930">
    <property type="entry name" value="RPAP1_N"/>
</dbReference>
<dbReference type="Pfam" id="PF08621">
    <property type="entry name" value="RPAP1_N"/>
    <property type="match status" value="1"/>
</dbReference>
<organism evidence="9 10">
    <name type="scientific">Filobasidium floriforme</name>
    <dbReference type="NCBI Taxonomy" id="5210"/>
    <lineage>
        <taxon>Eukaryota</taxon>
        <taxon>Fungi</taxon>
        <taxon>Dikarya</taxon>
        <taxon>Basidiomycota</taxon>
        <taxon>Agaricomycotina</taxon>
        <taxon>Tremellomycetes</taxon>
        <taxon>Filobasidiales</taxon>
        <taxon>Filobasidiaceae</taxon>
        <taxon>Filobasidium</taxon>
    </lineage>
</organism>
<dbReference type="Proteomes" id="UP000812966">
    <property type="component" value="Unassembled WGS sequence"/>
</dbReference>
<protein>
    <recommendedName>
        <fullName evidence="11">RNA polymerase II-associated protein 1 C-terminal domain-containing protein</fullName>
    </recommendedName>
</protein>
<accession>A0A8K0JJX2</accession>
<feature type="compositionally biased region" description="Basic residues" evidence="5">
    <location>
        <begin position="35"/>
        <end position="46"/>
    </location>
</feature>
<evidence type="ECO:0000313" key="10">
    <source>
        <dbReference type="Proteomes" id="UP000812966"/>
    </source>
</evidence>
<evidence type="ECO:0000313" key="9">
    <source>
        <dbReference type="EMBL" id="KAG7531074.1"/>
    </source>
</evidence>
<evidence type="ECO:0000256" key="3">
    <source>
        <dbReference type="ARBA" id="ARBA00023163"/>
    </source>
</evidence>
<dbReference type="GO" id="GO:0006366">
    <property type="term" value="P:transcription by RNA polymerase II"/>
    <property type="evidence" value="ECO:0007669"/>
    <property type="project" value="InterPro"/>
</dbReference>
<sequence>MSLVKEVTERSSASSAAPPAPPTPSQSGFPQVQHRSQRISQFKRARGAAAAGPSARPYSNAPPVVQTSRFDGPAFKTGSEPDLAEREATGRSTQDLLKDCQDENDAKIAGMSRSERDHELEELESMISPDLLAMLRSRAEKKAQQQTSGPSSSGEEKPSEEVVSSSGGEPDAETQQVEEGEPDEQDETFAESAGVGAKKPGAQAKVRFAEDPVPLPPSGSEHETTIDELSPSYIHQRYFPNQAANPAELEWIQSTSRPGPAATEGSSTHQTRFDFSGKPLTVAESEEMAAHKGLHHHGDESGRAGYTVDEIIQLCASTFLPQRTMMLGVLGKVLSQRDTYPEAVREQINESKVQKRGIDVIVGVLCSAEKNAGVLREAITALYASMGSNPRSAIEGNGLSDDGLMNDPEHLAHTAAWVKLLPLPAILDRIFGMLDQPVRFSHLSLTSIRQLVGILLNISLSSVQASNEVALIVPRLLRNFLGKLEWPRPTGDRETADGRIEAAISLLVIRLLRSCTTASRSATKNLLNVGAYDVPLKFLYFAPWSGASASSTDTEAWTFAGLIIDLYEKLARYGLNGTLLSNTSEIWVALGVWVARREHKDDQPEILYTTRAYLNLLRVWLVSAKDPHSLEHEHDLIWTQISSYGWQDEAEHVLRALWPSQNVEMSASIWETATAAVGVLTAWIRGCELNHERNGNDDKVALKTALQEVEPLQTLQTILSSDLKANTEESQLRAMFAARLTELLGTLGLSAFRKADDFDIANCLKKLLEPEAGNTKTTTSSAINVLSYQLLILQRSLPPAEFARAAVPIIEAARPGEEDHAMQLVDKLLDLAWPDEIIEQVGHRHGLYILRPFLHYGILPDLEHLATPETPLSNMLRATATLRVSDRNQKAVEGLPLRSDWVYIALEQYLRRESSTVFKQLPPAWDASRLEMVRATLTLASLVQRFSRQSQSRSTVILNAMKVFLLEGARDVERNDEMFRDPVVSRLLQEMVTPCLQPQASLPQTRLDEVSTSITPAETTFLQIYGDFVQLYDAMSLSDVTFSQLLLVPISQAYPIDYRQLVWSEQPSVLRSVRLSKEQVLLETGSLMPYYEPHEEDPDMLFAYLQALTKQWVTKANQPFLYSVAVHHLAAAVQSGDKEAHHTRLLAGIERDLKGEVLSDIRA</sequence>
<evidence type="ECO:0000256" key="5">
    <source>
        <dbReference type="SAM" id="MobiDB-lite"/>
    </source>
</evidence>
<proteinExistence type="inferred from homology"/>
<evidence type="ECO:0000259" key="7">
    <source>
        <dbReference type="Pfam" id="PF08621"/>
    </source>
</evidence>
<dbReference type="EMBL" id="JABELV010000099">
    <property type="protein sequence ID" value="KAG7531074.1"/>
    <property type="molecule type" value="Genomic_DNA"/>
</dbReference>
<dbReference type="PANTHER" id="PTHR21483">
    <property type="entry name" value="RNA POLYMERASE II-ASSOCIATED PROTEIN 1"/>
    <property type="match status" value="1"/>
</dbReference>
<feature type="compositionally biased region" description="Basic and acidic residues" evidence="5">
    <location>
        <begin position="96"/>
        <end position="106"/>
    </location>
</feature>
<evidence type="ECO:0000256" key="1">
    <source>
        <dbReference type="ARBA" id="ARBA00004123"/>
    </source>
</evidence>